<dbReference type="AlphaFoldDB" id="A0A4Y2TKI5"/>
<comment type="caution">
    <text evidence="1">The sequence shown here is derived from an EMBL/GenBank/DDBJ whole genome shotgun (WGS) entry which is preliminary data.</text>
</comment>
<name>A0A4Y2TKI5_ARAVE</name>
<keyword evidence="2" id="KW-1185">Reference proteome</keyword>
<gene>
    <name evidence="1" type="ORF">AVEN_46797_1</name>
</gene>
<proteinExistence type="predicted"/>
<sequence>MIHWNDFGVSSAVRARKPSNAGRVITKYKLLAISSHIRHQLWYICRTLKEILRNHHRKSRCPEGDIPHSLLHLFIASEVTSRFGISPSCSWDKVVHPCFIACDDPEKKVISLPLVPHQVFEAYCHSCSLVIRVPKALTKTPTSQQLRSCPIRLSPFSCIEVSTVLTPLPKQ</sequence>
<organism evidence="1 2">
    <name type="scientific">Araneus ventricosus</name>
    <name type="common">Orbweaver spider</name>
    <name type="synonym">Epeira ventricosa</name>
    <dbReference type="NCBI Taxonomy" id="182803"/>
    <lineage>
        <taxon>Eukaryota</taxon>
        <taxon>Metazoa</taxon>
        <taxon>Ecdysozoa</taxon>
        <taxon>Arthropoda</taxon>
        <taxon>Chelicerata</taxon>
        <taxon>Arachnida</taxon>
        <taxon>Araneae</taxon>
        <taxon>Araneomorphae</taxon>
        <taxon>Entelegynae</taxon>
        <taxon>Araneoidea</taxon>
        <taxon>Araneidae</taxon>
        <taxon>Araneus</taxon>
    </lineage>
</organism>
<evidence type="ECO:0000313" key="2">
    <source>
        <dbReference type="Proteomes" id="UP000499080"/>
    </source>
</evidence>
<evidence type="ECO:0000313" key="1">
    <source>
        <dbReference type="EMBL" id="GBO00752.1"/>
    </source>
</evidence>
<protein>
    <submittedName>
        <fullName evidence="1">Uncharacterized protein</fullName>
    </submittedName>
</protein>
<dbReference type="Proteomes" id="UP000499080">
    <property type="component" value="Unassembled WGS sequence"/>
</dbReference>
<reference evidence="1 2" key="1">
    <citation type="journal article" date="2019" name="Sci. Rep.">
        <title>Orb-weaving spider Araneus ventricosus genome elucidates the spidroin gene catalogue.</title>
        <authorList>
            <person name="Kono N."/>
            <person name="Nakamura H."/>
            <person name="Ohtoshi R."/>
            <person name="Moran D.A.P."/>
            <person name="Shinohara A."/>
            <person name="Yoshida Y."/>
            <person name="Fujiwara M."/>
            <person name="Mori M."/>
            <person name="Tomita M."/>
            <person name="Arakawa K."/>
        </authorList>
    </citation>
    <scope>NUCLEOTIDE SEQUENCE [LARGE SCALE GENOMIC DNA]</scope>
</reference>
<dbReference type="EMBL" id="BGPR01029143">
    <property type="protein sequence ID" value="GBO00752.1"/>
    <property type="molecule type" value="Genomic_DNA"/>
</dbReference>
<accession>A0A4Y2TKI5</accession>